<dbReference type="EMBL" id="PIPM01000016">
    <property type="protein sequence ID" value="RUO28189.1"/>
    <property type="molecule type" value="Genomic_DNA"/>
</dbReference>
<protein>
    <submittedName>
        <fullName evidence="1">Uncharacterized protein</fullName>
    </submittedName>
</protein>
<organism evidence="1 2">
    <name type="scientific">Aliidiomarina sanyensis</name>
    <dbReference type="NCBI Taxonomy" id="1249555"/>
    <lineage>
        <taxon>Bacteria</taxon>
        <taxon>Pseudomonadati</taxon>
        <taxon>Pseudomonadota</taxon>
        <taxon>Gammaproteobacteria</taxon>
        <taxon>Alteromonadales</taxon>
        <taxon>Idiomarinaceae</taxon>
        <taxon>Aliidiomarina</taxon>
    </lineage>
</organism>
<dbReference type="AlphaFoldDB" id="A0A432WCI8"/>
<proteinExistence type="predicted"/>
<comment type="caution">
    <text evidence="1">The sequence shown here is derived from an EMBL/GenBank/DDBJ whole genome shotgun (WGS) entry which is preliminary data.</text>
</comment>
<dbReference type="Proteomes" id="UP000288405">
    <property type="component" value="Unassembled WGS sequence"/>
</dbReference>
<dbReference type="RefSeq" id="WP_126777639.1">
    <property type="nucleotide sequence ID" value="NZ_PIPM01000016.1"/>
</dbReference>
<accession>A0A432WCI8</accession>
<name>A0A432WCI8_9GAMM</name>
<evidence type="ECO:0000313" key="1">
    <source>
        <dbReference type="EMBL" id="RUO28189.1"/>
    </source>
</evidence>
<keyword evidence="2" id="KW-1185">Reference proteome</keyword>
<sequence>MCIAEHPKGWAVHLEQGAAIMVLKGFNVITIHAHPLTVETTREQCLIKAHPEAAPESYRLFVTTPNEKHVYIHVLINREAALWLAENCGIKNNLVNEVKP</sequence>
<gene>
    <name evidence="1" type="ORF">CWE11_10800</name>
</gene>
<reference evidence="1 2" key="1">
    <citation type="journal article" date="2011" name="Front. Microbiol.">
        <title>Genomic signatures of strain selection and enhancement in Bacillus atrophaeus var. globigii, a historical biowarfare simulant.</title>
        <authorList>
            <person name="Gibbons H.S."/>
            <person name="Broomall S.M."/>
            <person name="McNew L.A."/>
            <person name="Daligault H."/>
            <person name="Chapman C."/>
            <person name="Bruce D."/>
            <person name="Karavis M."/>
            <person name="Krepps M."/>
            <person name="McGregor P.A."/>
            <person name="Hong C."/>
            <person name="Park K.H."/>
            <person name="Akmal A."/>
            <person name="Feldman A."/>
            <person name="Lin J.S."/>
            <person name="Chang W.E."/>
            <person name="Higgs B.W."/>
            <person name="Demirev P."/>
            <person name="Lindquist J."/>
            <person name="Liem A."/>
            <person name="Fochler E."/>
            <person name="Read T.D."/>
            <person name="Tapia R."/>
            <person name="Johnson S."/>
            <person name="Bishop-Lilly K.A."/>
            <person name="Detter C."/>
            <person name="Han C."/>
            <person name="Sozhamannan S."/>
            <person name="Rosenzweig C.N."/>
            <person name="Skowronski E.W."/>
        </authorList>
    </citation>
    <scope>NUCLEOTIDE SEQUENCE [LARGE SCALE GENOMIC DNA]</scope>
    <source>
        <strain evidence="1 2">GYP-17</strain>
    </source>
</reference>
<evidence type="ECO:0000313" key="2">
    <source>
        <dbReference type="Proteomes" id="UP000288405"/>
    </source>
</evidence>